<name>A0A162QDU0_9CLOT</name>
<evidence type="ECO:0000313" key="2">
    <source>
        <dbReference type="Proteomes" id="UP000076603"/>
    </source>
</evidence>
<reference evidence="1 2" key="1">
    <citation type="submission" date="2016-04" db="EMBL/GenBank/DDBJ databases">
        <title>Genome sequence of Clostridium magnum DSM 2767.</title>
        <authorList>
            <person name="Poehlein A."/>
            <person name="Uhlig R."/>
            <person name="Fischer R."/>
            <person name="Bahl H."/>
            <person name="Daniel R."/>
        </authorList>
    </citation>
    <scope>NUCLEOTIDE SEQUENCE [LARGE SCALE GENOMIC DNA]</scope>
    <source>
        <strain evidence="1 2">DSM 2767</strain>
    </source>
</reference>
<dbReference type="EMBL" id="LWAE01000019">
    <property type="protein sequence ID" value="KZL88439.1"/>
    <property type="molecule type" value="Genomic_DNA"/>
</dbReference>
<dbReference type="AlphaFoldDB" id="A0A162QDU0"/>
<dbReference type="RefSeq" id="WP_169809826.1">
    <property type="nucleotide sequence ID" value="NZ_FQXL01000051.1"/>
</dbReference>
<keyword evidence="2" id="KW-1185">Reference proteome</keyword>
<dbReference type="PATRIC" id="fig|1121326.3.peg.6369"/>
<comment type="caution">
    <text evidence="1">The sequence shown here is derived from an EMBL/GenBank/DDBJ whole genome shotgun (WGS) entry which is preliminary data.</text>
</comment>
<evidence type="ECO:0000313" key="1">
    <source>
        <dbReference type="EMBL" id="KZL88439.1"/>
    </source>
</evidence>
<accession>A0A162QDU0</accession>
<organism evidence="1 2">
    <name type="scientific">Clostridium magnum DSM 2767</name>
    <dbReference type="NCBI Taxonomy" id="1121326"/>
    <lineage>
        <taxon>Bacteria</taxon>
        <taxon>Bacillati</taxon>
        <taxon>Bacillota</taxon>
        <taxon>Clostridia</taxon>
        <taxon>Eubacteriales</taxon>
        <taxon>Clostridiaceae</taxon>
        <taxon>Clostridium</taxon>
    </lineage>
</organism>
<gene>
    <name evidence="1" type="ORF">CLMAG_63020</name>
</gene>
<dbReference type="Proteomes" id="UP000076603">
    <property type="component" value="Unassembled WGS sequence"/>
</dbReference>
<sequence length="52" mass="5921">MILKSYNCKHCPEFDKSCHGEAENCMCKGCPRNLGKCITTKYCTETESILEE</sequence>
<dbReference type="STRING" id="1121326.CLMAG_63020"/>
<protein>
    <submittedName>
        <fullName evidence="1">Uncharacterized protein</fullName>
    </submittedName>
</protein>
<proteinExistence type="predicted"/>